<dbReference type="AlphaFoldDB" id="A0AAV9VKR3"/>
<protein>
    <submittedName>
        <fullName evidence="2">Uncharacterized protein</fullName>
    </submittedName>
</protein>
<dbReference type="EMBL" id="JAVHNS010000001">
    <property type="protein sequence ID" value="KAK6362719.1"/>
    <property type="molecule type" value="Genomic_DNA"/>
</dbReference>
<dbReference type="Proteomes" id="UP001373714">
    <property type="component" value="Unassembled WGS sequence"/>
</dbReference>
<reference evidence="2 3" key="1">
    <citation type="submission" date="2019-10" db="EMBL/GenBank/DDBJ databases">
        <authorList>
            <person name="Palmer J.M."/>
        </authorList>
    </citation>
    <scope>NUCLEOTIDE SEQUENCE [LARGE SCALE GENOMIC DNA]</scope>
    <source>
        <strain evidence="2 3">TWF730</strain>
    </source>
</reference>
<organism evidence="2 3">
    <name type="scientific">Orbilia blumenaviensis</name>
    <dbReference type="NCBI Taxonomy" id="1796055"/>
    <lineage>
        <taxon>Eukaryota</taxon>
        <taxon>Fungi</taxon>
        <taxon>Dikarya</taxon>
        <taxon>Ascomycota</taxon>
        <taxon>Pezizomycotina</taxon>
        <taxon>Orbiliomycetes</taxon>
        <taxon>Orbiliales</taxon>
        <taxon>Orbiliaceae</taxon>
        <taxon>Orbilia</taxon>
    </lineage>
</organism>
<sequence>MLPSASTLPIFGLFFLIPNATAEDTEPAPQVKNLCIDQLWNPGECVIQIDWRRLDAETKTERGDRTRRIYEKIRSIVFDANGTVITPSPAEFEDCTGTEDRQCVVQSLLGEPIKLSPQINGNPGGYLQYYFGSQAWHTDPVPNDGGRPYVGKDVEGLRPYCEDQEWQEWEKNPEGYVAPYSGTSPKYYQVLSKQITCWFECKDIHVRWGERGVSYCPESEPQKLKVMAEMVETTMTTTDCGGSLHTQCGVTGNETVQIYTQTETIISTIAGTEINPRPLITIKVPIPAPVSAPPDQTPLCRRRTTVTKTVTKTETVTAGNNCKPSLTTIQIPVYLPVPESKFRISTASEVYTRTVEKTVTKTETTTQVYLFTKT</sequence>
<proteinExistence type="predicted"/>
<feature type="signal peptide" evidence="1">
    <location>
        <begin position="1"/>
        <end position="22"/>
    </location>
</feature>
<evidence type="ECO:0000313" key="3">
    <source>
        <dbReference type="Proteomes" id="UP001373714"/>
    </source>
</evidence>
<keyword evidence="1" id="KW-0732">Signal</keyword>
<accession>A0AAV9VKR3</accession>
<comment type="caution">
    <text evidence="2">The sequence shown here is derived from an EMBL/GenBank/DDBJ whole genome shotgun (WGS) entry which is preliminary data.</text>
</comment>
<feature type="chain" id="PRO_5043732057" evidence="1">
    <location>
        <begin position="23"/>
        <end position="374"/>
    </location>
</feature>
<gene>
    <name evidence="2" type="ORF">TWF730_000175</name>
</gene>
<evidence type="ECO:0000313" key="2">
    <source>
        <dbReference type="EMBL" id="KAK6362719.1"/>
    </source>
</evidence>
<evidence type="ECO:0000256" key="1">
    <source>
        <dbReference type="SAM" id="SignalP"/>
    </source>
</evidence>
<name>A0AAV9VKR3_9PEZI</name>
<keyword evidence="3" id="KW-1185">Reference proteome</keyword>